<dbReference type="FunFam" id="1.20.120.1770:FF:000001">
    <property type="entry name" value="Cytochrome b reductase 1"/>
    <property type="match status" value="1"/>
</dbReference>
<dbReference type="EMBL" id="JAKKPZ010000001">
    <property type="protein sequence ID" value="KAI1729266.1"/>
    <property type="molecule type" value="Genomic_DNA"/>
</dbReference>
<dbReference type="InterPro" id="IPR043205">
    <property type="entry name" value="CYB561/CYBRD1-like"/>
</dbReference>
<keyword evidence="3" id="KW-0813">Transport</keyword>
<dbReference type="GO" id="GO:0016491">
    <property type="term" value="F:oxidoreductase activity"/>
    <property type="evidence" value="ECO:0007669"/>
    <property type="project" value="InterPro"/>
</dbReference>
<organism evidence="13 14">
    <name type="scientific">Ditylenchus destructor</name>
    <dbReference type="NCBI Taxonomy" id="166010"/>
    <lineage>
        <taxon>Eukaryota</taxon>
        <taxon>Metazoa</taxon>
        <taxon>Ecdysozoa</taxon>
        <taxon>Nematoda</taxon>
        <taxon>Chromadorea</taxon>
        <taxon>Rhabditida</taxon>
        <taxon>Tylenchina</taxon>
        <taxon>Tylenchomorpha</taxon>
        <taxon>Sphaerularioidea</taxon>
        <taxon>Anguinidae</taxon>
        <taxon>Anguininae</taxon>
        <taxon>Ditylenchus</taxon>
    </lineage>
</organism>
<keyword evidence="9" id="KW-0408">Iron</keyword>
<protein>
    <submittedName>
        <fullName evidence="13">Eukaryotic cytochrome b561 domain-containing protein</fullName>
    </submittedName>
</protein>
<evidence type="ECO:0000256" key="4">
    <source>
        <dbReference type="ARBA" id="ARBA00022617"/>
    </source>
</evidence>
<evidence type="ECO:0000256" key="11">
    <source>
        <dbReference type="SAM" id="Phobius"/>
    </source>
</evidence>
<keyword evidence="10 11" id="KW-0472">Membrane</keyword>
<evidence type="ECO:0000256" key="9">
    <source>
        <dbReference type="ARBA" id="ARBA00023004"/>
    </source>
</evidence>
<feature type="transmembrane region" description="Helical" evidence="11">
    <location>
        <begin position="63"/>
        <end position="84"/>
    </location>
</feature>
<evidence type="ECO:0000256" key="6">
    <source>
        <dbReference type="ARBA" id="ARBA00022723"/>
    </source>
</evidence>
<dbReference type="PANTHER" id="PTHR10106:SF0">
    <property type="entry name" value="LD36721P"/>
    <property type="match status" value="1"/>
</dbReference>
<dbReference type="Pfam" id="PF03188">
    <property type="entry name" value="Cytochrom_B561"/>
    <property type="match status" value="1"/>
</dbReference>
<evidence type="ECO:0000256" key="8">
    <source>
        <dbReference type="ARBA" id="ARBA00022989"/>
    </source>
</evidence>
<gene>
    <name evidence="13" type="ORF">DdX_01497</name>
</gene>
<evidence type="ECO:0000259" key="12">
    <source>
        <dbReference type="PROSITE" id="PS50939"/>
    </source>
</evidence>
<feature type="transmembrane region" description="Helical" evidence="11">
    <location>
        <begin position="176"/>
        <end position="199"/>
    </location>
</feature>
<keyword evidence="5 11" id="KW-0812">Transmembrane</keyword>
<proteinExistence type="predicted"/>
<reference evidence="13" key="1">
    <citation type="submission" date="2022-01" db="EMBL/GenBank/DDBJ databases">
        <title>Genome Sequence Resource for Two Populations of Ditylenchus destructor, the Migratory Endoparasitic Phytonematode.</title>
        <authorList>
            <person name="Zhang H."/>
            <person name="Lin R."/>
            <person name="Xie B."/>
        </authorList>
    </citation>
    <scope>NUCLEOTIDE SEQUENCE</scope>
    <source>
        <strain evidence="13">BazhouSP</strain>
    </source>
</reference>
<dbReference type="Gene3D" id="1.20.120.1770">
    <property type="match status" value="1"/>
</dbReference>
<comment type="cofactor">
    <cofactor evidence="1">
        <name>heme b</name>
        <dbReference type="ChEBI" id="CHEBI:60344"/>
    </cofactor>
</comment>
<sequence length="262" mass="30121">MSLILLDSYRILNEQQSNRLFNMVFTASQIFGISAVLSVTLWMGSYEDGGFGWSDNPEKQFHYHPTFMAMGMIFLYGEAIIVYRVFRNERKRFTKLLHLVTHSIASVFAAIALKAVLDSHDYHRDPEGEVSPIPNFYSLHSWVGIFFLTAYVLQYLGGFLTFFFPGMSMEVRKFFLPFHQLFGVLILIGFTAGALMGISERAAWKHTCWTKDKQMCGEQLLANFFGLCLVGYSSSIVFLVMNPRWKRQPLPEEEFLQPLEAD</sequence>
<keyword evidence="4" id="KW-0349">Heme</keyword>
<feature type="transmembrane region" description="Helical" evidence="11">
    <location>
        <begin position="137"/>
        <end position="164"/>
    </location>
</feature>
<dbReference type="InterPro" id="IPR006593">
    <property type="entry name" value="Cyt_b561/ferric_Rdtase_TM"/>
</dbReference>
<accession>A0AAD4NGX2</accession>
<dbReference type="GO" id="GO:0016020">
    <property type="term" value="C:membrane"/>
    <property type="evidence" value="ECO:0007669"/>
    <property type="project" value="UniProtKB-SubCell"/>
</dbReference>
<name>A0AAD4NGX2_9BILA</name>
<evidence type="ECO:0000256" key="2">
    <source>
        <dbReference type="ARBA" id="ARBA00004141"/>
    </source>
</evidence>
<evidence type="ECO:0000256" key="5">
    <source>
        <dbReference type="ARBA" id="ARBA00022692"/>
    </source>
</evidence>
<keyword evidence="6" id="KW-0479">Metal-binding</keyword>
<feature type="domain" description="Cytochrome b561" evidence="12">
    <location>
        <begin position="27"/>
        <end position="241"/>
    </location>
</feature>
<evidence type="ECO:0000256" key="10">
    <source>
        <dbReference type="ARBA" id="ARBA00023136"/>
    </source>
</evidence>
<keyword evidence="8 11" id="KW-1133">Transmembrane helix</keyword>
<dbReference type="PANTHER" id="PTHR10106">
    <property type="entry name" value="CYTOCHROME B561-RELATED"/>
    <property type="match status" value="1"/>
</dbReference>
<comment type="subcellular location">
    <subcellularLocation>
        <location evidence="2">Membrane</location>
        <topology evidence="2">Multi-pass membrane protein</topology>
    </subcellularLocation>
</comment>
<evidence type="ECO:0000313" key="14">
    <source>
        <dbReference type="Proteomes" id="UP001201812"/>
    </source>
</evidence>
<dbReference type="AlphaFoldDB" id="A0AAD4NGX2"/>
<feature type="transmembrane region" description="Helical" evidence="11">
    <location>
        <begin position="96"/>
        <end position="117"/>
    </location>
</feature>
<comment type="caution">
    <text evidence="13">The sequence shown here is derived from an EMBL/GenBank/DDBJ whole genome shotgun (WGS) entry which is preliminary data.</text>
</comment>
<evidence type="ECO:0000256" key="3">
    <source>
        <dbReference type="ARBA" id="ARBA00022448"/>
    </source>
</evidence>
<dbReference type="Proteomes" id="UP001201812">
    <property type="component" value="Unassembled WGS sequence"/>
</dbReference>
<evidence type="ECO:0000256" key="7">
    <source>
        <dbReference type="ARBA" id="ARBA00022982"/>
    </source>
</evidence>
<feature type="transmembrane region" description="Helical" evidence="11">
    <location>
        <begin position="20"/>
        <end position="43"/>
    </location>
</feature>
<keyword evidence="7" id="KW-0249">Electron transport</keyword>
<dbReference type="PROSITE" id="PS50939">
    <property type="entry name" value="CYTOCHROME_B561"/>
    <property type="match status" value="1"/>
</dbReference>
<evidence type="ECO:0000256" key="1">
    <source>
        <dbReference type="ARBA" id="ARBA00001970"/>
    </source>
</evidence>
<dbReference type="GO" id="GO:0046872">
    <property type="term" value="F:metal ion binding"/>
    <property type="evidence" value="ECO:0007669"/>
    <property type="project" value="UniProtKB-KW"/>
</dbReference>
<dbReference type="SMART" id="SM00665">
    <property type="entry name" value="B561"/>
    <property type="match status" value="1"/>
</dbReference>
<keyword evidence="14" id="KW-1185">Reference proteome</keyword>
<evidence type="ECO:0000313" key="13">
    <source>
        <dbReference type="EMBL" id="KAI1729266.1"/>
    </source>
</evidence>
<feature type="transmembrane region" description="Helical" evidence="11">
    <location>
        <begin position="219"/>
        <end position="241"/>
    </location>
</feature>